<name>A0A2V2A4J8_PSYIM</name>
<feature type="coiled-coil region" evidence="1">
    <location>
        <begin position="113"/>
        <end position="140"/>
    </location>
</feature>
<evidence type="ECO:0000256" key="1">
    <source>
        <dbReference type="SAM" id="Coils"/>
    </source>
</evidence>
<sequence>MLKSAIKETELEKIDIILVKNILEVGIQDDYADKIAADYIETLARAKSDKNSLLYKSSKVKECYRQSDLHKSINRIIYKIEPLRVAIMREGLALQQAVAEGNKEIADEIIKVVVRMKLEKSKLEKNLSALMGNVKKLQLAS</sequence>
<protein>
    <submittedName>
        <fullName evidence="2">Uncharacterized protein</fullName>
    </submittedName>
</protein>
<dbReference type="GeneID" id="60254203"/>
<dbReference type="RefSeq" id="WP_109589695.1">
    <property type="nucleotide sequence ID" value="NZ_CAJGZY010000023.1"/>
</dbReference>
<keyword evidence="1" id="KW-0175">Coiled coil</keyword>
<proteinExistence type="predicted"/>
<dbReference type="Proteomes" id="UP000245655">
    <property type="component" value="Unassembled WGS sequence"/>
</dbReference>
<dbReference type="EMBL" id="QGGM01000002">
    <property type="protein sequence ID" value="PWK14550.1"/>
    <property type="molecule type" value="Genomic_DNA"/>
</dbReference>
<organism evidence="2 3">
    <name type="scientific">Psychrobacter immobilis</name>
    <dbReference type="NCBI Taxonomy" id="498"/>
    <lineage>
        <taxon>Bacteria</taxon>
        <taxon>Pseudomonadati</taxon>
        <taxon>Pseudomonadota</taxon>
        <taxon>Gammaproteobacteria</taxon>
        <taxon>Moraxellales</taxon>
        <taxon>Moraxellaceae</taxon>
        <taxon>Psychrobacter</taxon>
    </lineage>
</organism>
<reference evidence="2 3" key="1">
    <citation type="submission" date="2018-05" db="EMBL/GenBank/DDBJ databases">
        <title>Genomic Encyclopedia of Type Strains, Phase IV (KMG-IV): sequencing the most valuable type-strain genomes for metagenomic binning, comparative biology and taxonomic classification.</title>
        <authorList>
            <person name="Goeker M."/>
        </authorList>
    </citation>
    <scope>NUCLEOTIDE SEQUENCE [LARGE SCALE GENOMIC DNA]</scope>
    <source>
        <strain evidence="2 3">DSM 7229</strain>
    </source>
</reference>
<gene>
    <name evidence="2" type="ORF">C8D84_10224</name>
</gene>
<keyword evidence="3" id="KW-1185">Reference proteome</keyword>
<dbReference type="AlphaFoldDB" id="A0A2V2A4J8"/>
<evidence type="ECO:0000313" key="3">
    <source>
        <dbReference type="Proteomes" id="UP000245655"/>
    </source>
</evidence>
<accession>A0A2V2A4J8</accession>
<evidence type="ECO:0000313" key="2">
    <source>
        <dbReference type="EMBL" id="PWK14550.1"/>
    </source>
</evidence>
<comment type="caution">
    <text evidence="2">The sequence shown here is derived from an EMBL/GenBank/DDBJ whole genome shotgun (WGS) entry which is preliminary data.</text>
</comment>